<evidence type="ECO:0000313" key="3">
    <source>
        <dbReference type="Proteomes" id="UP001239083"/>
    </source>
</evidence>
<dbReference type="RefSeq" id="WP_307040413.1">
    <property type="nucleotide sequence ID" value="NZ_JAUSYY010000001.1"/>
</dbReference>
<evidence type="ECO:0000313" key="2">
    <source>
        <dbReference type="EMBL" id="MDQ0893740.1"/>
    </source>
</evidence>
<feature type="compositionally biased region" description="Low complexity" evidence="1">
    <location>
        <begin position="49"/>
        <end position="60"/>
    </location>
</feature>
<dbReference type="EMBL" id="JAUSYY010000001">
    <property type="protein sequence ID" value="MDQ0893740.1"/>
    <property type="molecule type" value="Genomic_DNA"/>
</dbReference>
<feature type="compositionally biased region" description="Basic and acidic residues" evidence="1">
    <location>
        <begin position="61"/>
        <end position="70"/>
    </location>
</feature>
<dbReference type="Proteomes" id="UP001239083">
    <property type="component" value="Unassembled WGS sequence"/>
</dbReference>
<comment type="caution">
    <text evidence="2">The sequence shown here is derived from an EMBL/GenBank/DDBJ whole genome shotgun (WGS) entry which is preliminary data.</text>
</comment>
<proteinExistence type="predicted"/>
<accession>A0ABU0R6N8</accession>
<sequence length="82" mass="7979">MSGTTDDAAVPPESGAARDPHTAATGDPMDATDSRDPDAHGGPSLSELAADAAGAVGTAEAAERTGSHDDENGDAAPPEPAR</sequence>
<feature type="region of interest" description="Disordered" evidence="1">
    <location>
        <begin position="1"/>
        <end position="82"/>
    </location>
</feature>
<gene>
    <name evidence="2" type="ORF">QFZ26_001295</name>
</gene>
<keyword evidence="3" id="KW-1185">Reference proteome</keyword>
<name>A0ABU0R6N8_9MICO</name>
<protein>
    <submittedName>
        <fullName evidence="2">Uncharacterized protein</fullName>
    </submittedName>
</protein>
<organism evidence="2 3">
    <name type="scientific">Agromyces ramosus</name>
    <dbReference type="NCBI Taxonomy" id="33879"/>
    <lineage>
        <taxon>Bacteria</taxon>
        <taxon>Bacillati</taxon>
        <taxon>Actinomycetota</taxon>
        <taxon>Actinomycetes</taxon>
        <taxon>Micrococcales</taxon>
        <taxon>Microbacteriaceae</taxon>
        <taxon>Agromyces</taxon>
    </lineage>
</organism>
<evidence type="ECO:0000256" key="1">
    <source>
        <dbReference type="SAM" id="MobiDB-lite"/>
    </source>
</evidence>
<reference evidence="2 3" key="1">
    <citation type="submission" date="2023-07" db="EMBL/GenBank/DDBJ databases">
        <title>Comparative genomics of wheat-associated soil bacteria to identify genetic determinants of phenazine resistance.</title>
        <authorList>
            <person name="Mouncey N."/>
        </authorList>
    </citation>
    <scope>NUCLEOTIDE SEQUENCE [LARGE SCALE GENOMIC DNA]</scope>
    <source>
        <strain evidence="2 3">V3I3</strain>
    </source>
</reference>